<dbReference type="InterPro" id="IPR007110">
    <property type="entry name" value="Ig-like_dom"/>
</dbReference>
<evidence type="ECO:0000313" key="5">
    <source>
        <dbReference type="Proteomes" id="UP001557470"/>
    </source>
</evidence>
<dbReference type="Proteomes" id="UP001557470">
    <property type="component" value="Unassembled WGS sequence"/>
</dbReference>
<evidence type="ECO:0000313" key="4">
    <source>
        <dbReference type="EMBL" id="KAL0970520.1"/>
    </source>
</evidence>
<evidence type="ECO:0000256" key="1">
    <source>
        <dbReference type="ARBA" id="ARBA00022729"/>
    </source>
</evidence>
<dbReference type="EMBL" id="JAGEUA010000007">
    <property type="protein sequence ID" value="KAL0970520.1"/>
    <property type="molecule type" value="Genomic_DNA"/>
</dbReference>
<dbReference type="SMART" id="SM00409">
    <property type="entry name" value="IG"/>
    <property type="match status" value="1"/>
</dbReference>
<gene>
    <name evidence="4" type="ORF">UPYG_G00243180</name>
</gene>
<dbReference type="InterPro" id="IPR013783">
    <property type="entry name" value="Ig-like_fold"/>
</dbReference>
<keyword evidence="5" id="KW-1185">Reference proteome</keyword>
<name>A0ABD0WL38_UMBPY</name>
<keyword evidence="2" id="KW-1015">Disulfide bond</keyword>
<accession>A0ABD0WL38</accession>
<evidence type="ECO:0000256" key="2">
    <source>
        <dbReference type="ARBA" id="ARBA00023157"/>
    </source>
</evidence>
<dbReference type="AlphaFoldDB" id="A0ABD0WL38"/>
<proteinExistence type="predicted"/>
<evidence type="ECO:0000259" key="3">
    <source>
        <dbReference type="PROSITE" id="PS50835"/>
    </source>
</evidence>
<dbReference type="Gene3D" id="2.60.40.10">
    <property type="entry name" value="Immunoglobulins"/>
    <property type="match status" value="2"/>
</dbReference>
<protein>
    <recommendedName>
        <fullName evidence="3">Ig-like domain-containing protein</fullName>
    </recommendedName>
</protein>
<dbReference type="SUPFAM" id="SSF48726">
    <property type="entry name" value="Immunoglobulin"/>
    <property type="match status" value="1"/>
</dbReference>
<dbReference type="PROSITE" id="PS50835">
    <property type="entry name" value="IG_LIKE"/>
    <property type="match status" value="1"/>
</dbReference>
<organism evidence="4 5">
    <name type="scientific">Umbra pygmaea</name>
    <name type="common">Eastern mudminnow</name>
    <dbReference type="NCBI Taxonomy" id="75934"/>
    <lineage>
        <taxon>Eukaryota</taxon>
        <taxon>Metazoa</taxon>
        <taxon>Chordata</taxon>
        <taxon>Craniata</taxon>
        <taxon>Vertebrata</taxon>
        <taxon>Euteleostomi</taxon>
        <taxon>Actinopterygii</taxon>
        <taxon>Neopterygii</taxon>
        <taxon>Teleostei</taxon>
        <taxon>Protacanthopterygii</taxon>
        <taxon>Esociformes</taxon>
        <taxon>Umbridae</taxon>
        <taxon>Umbra</taxon>
    </lineage>
</organism>
<dbReference type="InterPro" id="IPR050488">
    <property type="entry name" value="Ig_Fc_receptor"/>
</dbReference>
<comment type="caution">
    <text evidence="4">The sequence shown here is derived from an EMBL/GenBank/DDBJ whole genome shotgun (WGS) entry which is preliminary data.</text>
</comment>
<feature type="domain" description="Ig-like" evidence="3">
    <location>
        <begin position="95"/>
        <end position="181"/>
    </location>
</feature>
<keyword evidence="1" id="KW-0732">Signal</keyword>
<dbReference type="Pfam" id="PF13927">
    <property type="entry name" value="Ig_3"/>
    <property type="match status" value="1"/>
</dbReference>
<dbReference type="PANTHER" id="PTHR11481:SF64">
    <property type="entry name" value="FC RECEPTOR-LIKE PROTEIN 4"/>
    <property type="match status" value="1"/>
</dbReference>
<reference evidence="4 5" key="1">
    <citation type="submission" date="2024-06" db="EMBL/GenBank/DDBJ databases">
        <authorList>
            <person name="Pan Q."/>
            <person name="Wen M."/>
            <person name="Jouanno E."/>
            <person name="Zahm M."/>
            <person name="Klopp C."/>
            <person name="Cabau C."/>
            <person name="Louis A."/>
            <person name="Berthelot C."/>
            <person name="Parey E."/>
            <person name="Roest Crollius H."/>
            <person name="Montfort J."/>
            <person name="Robinson-Rechavi M."/>
            <person name="Bouchez O."/>
            <person name="Lampietro C."/>
            <person name="Lopez Roques C."/>
            <person name="Donnadieu C."/>
            <person name="Postlethwait J."/>
            <person name="Bobe J."/>
            <person name="Verreycken H."/>
            <person name="Guiguen Y."/>
        </authorList>
    </citation>
    <scope>NUCLEOTIDE SEQUENCE [LARGE SCALE GENOMIC DNA]</scope>
    <source>
        <strain evidence="4">Up_M1</strain>
        <tissue evidence="4">Testis</tissue>
    </source>
</reference>
<dbReference type="InterPro" id="IPR036179">
    <property type="entry name" value="Ig-like_dom_sf"/>
</dbReference>
<sequence length="229" mass="24693">MLNFGPAAVKASLHVSPDKSQFFTDSSFSPACKSLVKPEGMVYSNTTAGVKKAVCRVSVVTCTVDKVKTSDSGVYWCESGSEVLNTVNITVHGGPVILESPALPVNEGRSVTLRCRFRENNKPKQSSLSCLTADFYRDGSLIRNESTGEMTIHAVNKSDEGLWKCRCDNHGESPESWMTVTSTPTNKMLSTPLGGSTDGSMTVTDSSQAVTASSTQHHQTYCVDIRKLV</sequence>
<dbReference type="InterPro" id="IPR003599">
    <property type="entry name" value="Ig_sub"/>
</dbReference>
<dbReference type="PANTHER" id="PTHR11481">
    <property type="entry name" value="IMMUNOGLOBULIN FC RECEPTOR"/>
    <property type="match status" value="1"/>
</dbReference>